<protein>
    <submittedName>
        <fullName evidence="2">Uncharacterized protein</fullName>
    </submittedName>
</protein>
<dbReference type="AlphaFoldDB" id="A0A917DSF7"/>
<reference evidence="2" key="2">
    <citation type="submission" date="2020-09" db="EMBL/GenBank/DDBJ databases">
        <authorList>
            <person name="Sun Q."/>
            <person name="Zhou Y."/>
        </authorList>
    </citation>
    <scope>NUCLEOTIDE SEQUENCE</scope>
    <source>
        <strain evidence="2">CGMCC 1.15360</strain>
    </source>
</reference>
<feature type="transmembrane region" description="Helical" evidence="1">
    <location>
        <begin position="5"/>
        <end position="27"/>
    </location>
</feature>
<dbReference type="OrthoDB" id="7510603at2"/>
<dbReference type="EMBL" id="BMIP01000002">
    <property type="protein sequence ID" value="GGD62321.1"/>
    <property type="molecule type" value="Genomic_DNA"/>
</dbReference>
<keyword evidence="1" id="KW-1133">Transmembrane helix</keyword>
<accession>A0A917DSF7</accession>
<evidence type="ECO:0000256" key="1">
    <source>
        <dbReference type="SAM" id="Phobius"/>
    </source>
</evidence>
<feature type="transmembrane region" description="Helical" evidence="1">
    <location>
        <begin position="53"/>
        <end position="76"/>
    </location>
</feature>
<dbReference type="Proteomes" id="UP000612349">
    <property type="component" value="Unassembled WGS sequence"/>
</dbReference>
<keyword evidence="3" id="KW-1185">Reference proteome</keyword>
<evidence type="ECO:0000313" key="3">
    <source>
        <dbReference type="Proteomes" id="UP000612349"/>
    </source>
</evidence>
<evidence type="ECO:0000313" key="2">
    <source>
        <dbReference type="EMBL" id="GGD62321.1"/>
    </source>
</evidence>
<sequence length="81" mass="8915">MKWVFWLFVALYALALLIFLIGTFGWFGQEKDPLSGVFLMPLGMPWNLIGDRIGIGSAALALLAPAINAAILFGLWKRFGS</sequence>
<keyword evidence="1" id="KW-0812">Transmembrane</keyword>
<dbReference type="RefSeq" id="WP_066776672.1">
    <property type="nucleotide sequence ID" value="NZ_BMIP01000002.1"/>
</dbReference>
<organism evidence="2 3">
    <name type="scientific">Croceicoccus mobilis</name>
    <dbReference type="NCBI Taxonomy" id="1703339"/>
    <lineage>
        <taxon>Bacteria</taxon>
        <taxon>Pseudomonadati</taxon>
        <taxon>Pseudomonadota</taxon>
        <taxon>Alphaproteobacteria</taxon>
        <taxon>Sphingomonadales</taxon>
        <taxon>Erythrobacteraceae</taxon>
        <taxon>Croceicoccus</taxon>
    </lineage>
</organism>
<name>A0A917DSF7_9SPHN</name>
<reference evidence="2" key="1">
    <citation type="journal article" date="2014" name="Int. J. Syst. Evol. Microbiol.">
        <title>Complete genome sequence of Corynebacterium casei LMG S-19264T (=DSM 44701T), isolated from a smear-ripened cheese.</title>
        <authorList>
            <consortium name="US DOE Joint Genome Institute (JGI-PGF)"/>
            <person name="Walter F."/>
            <person name="Albersmeier A."/>
            <person name="Kalinowski J."/>
            <person name="Ruckert C."/>
        </authorList>
    </citation>
    <scope>NUCLEOTIDE SEQUENCE</scope>
    <source>
        <strain evidence="2">CGMCC 1.15360</strain>
    </source>
</reference>
<proteinExistence type="predicted"/>
<comment type="caution">
    <text evidence="2">The sequence shown here is derived from an EMBL/GenBank/DDBJ whole genome shotgun (WGS) entry which is preliminary data.</text>
</comment>
<gene>
    <name evidence="2" type="ORF">GCM10010990_09670</name>
</gene>
<keyword evidence="1" id="KW-0472">Membrane</keyword>